<feature type="binding site" evidence="6">
    <location>
        <begin position="218"/>
        <end position="219"/>
    </location>
    <ligand>
        <name>substrate</name>
    </ligand>
</feature>
<feature type="site" description="Could be important to modulate the pK values of the two catalytic cysteine residues" evidence="6">
    <location>
        <position position="169"/>
    </location>
</feature>
<dbReference type="InterPro" id="IPR001653">
    <property type="entry name" value="DAP_epimerase_DapF"/>
</dbReference>
<feature type="site" description="Important for dimerization" evidence="6">
    <location>
        <position position="278"/>
    </location>
</feature>
<comment type="catalytic activity">
    <reaction evidence="6">
        <text>(2S,6S)-2,6-diaminopimelate = meso-2,6-diaminopimelate</text>
        <dbReference type="Rhea" id="RHEA:15393"/>
        <dbReference type="ChEBI" id="CHEBI:57609"/>
        <dbReference type="ChEBI" id="CHEBI:57791"/>
        <dbReference type="EC" id="5.1.1.7"/>
    </reaction>
</comment>
<evidence type="ECO:0000313" key="8">
    <source>
        <dbReference type="EMBL" id="OEH46661.1"/>
    </source>
</evidence>
<dbReference type="Pfam" id="PF01678">
    <property type="entry name" value="DAP_epimerase"/>
    <property type="match status" value="2"/>
</dbReference>
<dbReference type="AlphaFoldDB" id="A0A1E5JQ63"/>
<evidence type="ECO:0000256" key="3">
    <source>
        <dbReference type="ARBA" id="ARBA00022605"/>
    </source>
</evidence>
<dbReference type="STRING" id="45071.Lpar_1223"/>
<feature type="binding site" evidence="6">
    <location>
        <position position="73"/>
    </location>
    <ligand>
        <name>substrate</name>
    </ligand>
</feature>
<organism evidence="8 9">
    <name type="scientific">Legionella parisiensis</name>
    <dbReference type="NCBI Taxonomy" id="45071"/>
    <lineage>
        <taxon>Bacteria</taxon>
        <taxon>Pseudomonadati</taxon>
        <taxon>Pseudomonadota</taxon>
        <taxon>Gammaproteobacteria</taxon>
        <taxon>Legionellales</taxon>
        <taxon>Legionellaceae</taxon>
        <taxon>Legionella</taxon>
    </lineage>
</organism>
<evidence type="ECO:0000256" key="2">
    <source>
        <dbReference type="ARBA" id="ARBA00022490"/>
    </source>
</evidence>
<dbReference type="FunFam" id="3.10.310.10:FF:000001">
    <property type="entry name" value="Diaminopimelate epimerase"/>
    <property type="match status" value="1"/>
</dbReference>
<keyword evidence="4 6" id="KW-0457">Lysine biosynthesis</keyword>
<evidence type="ECO:0000256" key="5">
    <source>
        <dbReference type="ARBA" id="ARBA00023235"/>
    </source>
</evidence>
<dbReference type="Gene3D" id="3.10.310.10">
    <property type="entry name" value="Diaminopimelate Epimerase, Chain A, domain 1"/>
    <property type="match status" value="2"/>
</dbReference>
<name>A0A1E5JQ63_9GAMM</name>
<keyword evidence="5 6" id="KW-0413">Isomerase</keyword>
<feature type="binding site" evidence="6">
    <location>
        <begin position="83"/>
        <end position="84"/>
    </location>
    <ligand>
        <name>substrate</name>
    </ligand>
</feature>
<dbReference type="SUPFAM" id="SSF54506">
    <property type="entry name" value="Diaminopimelate epimerase-like"/>
    <property type="match status" value="2"/>
</dbReference>
<comment type="function">
    <text evidence="6">Catalyzes the stereoinversion of LL-2,6-diaminopimelate (L,L-DAP) to meso-diaminopimelate (meso-DAP), a precursor of L-lysine and an essential component of the bacterial peptidoglycan.</text>
</comment>
<comment type="subunit">
    <text evidence="6">Homodimer.</text>
</comment>
<evidence type="ECO:0000256" key="4">
    <source>
        <dbReference type="ARBA" id="ARBA00023154"/>
    </source>
</evidence>
<protein>
    <recommendedName>
        <fullName evidence="6 7">Diaminopimelate epimerase</fullName>
        <shortName evidence="6">DAP epimerase</shortName>
        <ecNumber evidence="6 7">5.1.1.7</ecNumber>
    </recommendedName>
    <alternativeName>
        <fullName evidence="6">PLP-independent amino acid racemase</fullName>
    </alternativeName>
</protein>
<feature type="active site" description="Proton acceptor" evidence="6">
    <location>
        <position position="227"/>
    </location>
</feature>
<evidence type="ECO:0000256" key="6">
    <source>
        <dbReference type="HAMAP-Rule" id="MF_00197"/>
    </source>
</evidence>
<comment type="pathway">
    <text evidence="6">Amino-acid biosynthesis; L-lysine biosynthesis via DAP pathway; DL-2,6-diaminopimelate from LL-2,6-diaminopimelate: step 1/1.</text>
</comment>
<dbReference type="Proteomes" id="UP000095229">
    <property type="component" value="Unassembled WGS sequence"/>
</dbReference>
<feature type="binding site" evidence="6">
    <location>
        <position position="20"/>
    </location>
    <ligand>
        <name>substrate</name>
    </ligand>
</feature>
<dbReference type="PATRIC" id="fig|45071.6.peg.1322"/>
<keyword evidence="3 6" id="KW-0028">Amino-acid biosynthesis</keyword>
<dbReference type="PANTHER" id="PTHR31689:SF0">
    <property type="entry name" value="DIAMINOPIMELATE EPIMERASE"/>
    <property type="match status" value="1"/>
</dbReference>
<evidence type="ECO:0000313" key="9">
    <source>
        <dbReference type="Proteomes" id="UP000095229"/>
    </source>
</evidence>
<feature type="site" description="Could be important to modulate the pK values of the two catalytic cysteine residues" evidence="6">
    <location>
        <position position="218"/>
    </location>
</feature>
<dbReference type="GO" id="GO:0008837">
    <property type="term" value="F:diaminopimelate epimerase activity"/>
    <property type="evidence" value="ECO:0007669"/>
    <property type="project" value="UniProtKB-UniRule"/>
</dbReference>
<evidence type="ECO:0000256" key="1">
    <source>
        <dbReference type="ARBA" id="ARBA00010219"/>
    </source>
</evidence>
<keyword evidence="2 6" id="KW-0963">Cytoplasm</keyword>
<dbReference type="GO" id="GO:0005829">
    <property type="term" value="C:cytosol"/>
    <property type="evidence" value="ECO:0007669"/>
    <property type="project" value="TreeGrafter"/>
</dbReference>
<comment type="similarity">
    <text evidence="1 6">Belongs to the diaminopimelate epimerase family.</text>
</comment>
<comment type="caution">
    <text evidence="8">The sequence shown here is derived from an EMBL/GenBank/DDBJ whole genome shotgun (WGS) entry which is preliminary data.</text>
</comment>
<comment type="subcellular location">
    <subcellularLocation>
        <location evidence="6">Cytoplasm</location>
    </subcellularLocation>
</comment>
<dbReference type="NCBIfam" id="TIGR00652">
    <property type="entry name" value="DapF"/>
    <property type="match status" value="1"/>
</dbReference>
<feature type="active site" description="Proton donor" evidence="6">
    <location>
        <position position="82"/>
    </location>
</feature>
<feature type="binding site" evidence="6">
    <location>
        <position position="53"/>
    </location>
    <ligand>
        <name>substrate</name>
    </ligand>
</feature>
<sequence>MTQRAKNMKIKFTKMHGLGNDFIVIDGVHQTIDLSPQQIASMAQRNTGVGFDQCLLIESGQQDGIDFNYRIFNGDGQEVGQCGNGARCLALFAKYYGLTDKNHLTVATSTTQMKLHINTDSSVSVDMGIPQLTPSAIPLKAKQQASLYSLELAYNQKISFHALSVGNPHAVLLVENTEAAPVHTLGKQISLHPDFPEQANVGFMQIVNPKHIKLRVYERGCGETQACGSGAVAAAAVGRLYHQLDKKITVTLPGGDLFIDWPTFNEPIILTGPAVFVYEGILF</sequence>
<feature type="binding site" evidence="6">
    <location>
        <position position="167"/>
    </location>
    <ligand>
        <name>substrate</name>
    </ligand>
</feature>
<dbReference type="UniPathway" id="UPA00034">
    <property type="reaction ID" value="UER00025"/>
</dbReference>
<gene>
    <name evidence="6 8" type="primary">dapF</name>
    <name evidence="8" type="ORF">lpari_02332</name>
</gene>
<feature type="binding site" evidence="6">
    <location>
        <position position="200"/>
    </location>
    <ligand>
        <name>substrate</name>
    </ligand>
</feature>
<keyword evidence="9" id="KW-1185">Reference proteome</keyword>
<dbReference type="PANTHER" id="PTHR31689">
    <property type="entry name" value="DIAMINOPIMELATE EPIMERASE, CHLOROPLASTIC"/>
    <property type="match status" value="1"/>
</dbReference>
<feature type="binding site" evidence="6">
    <location>
        <begin position="228"/>
        <end position="229"/>
    </location>
    <ligand>
        <name>substrate</name>
    </ligand>
</feature>
<proteinExistence type="inferred from homology"/>
<dbReference type="GO" id="GO:0009089">
    <property type="term" value="P:lysine biosynthetic process via diaminopimelate"/>
    <property type="evidence" value="ECO:0007669"/>
    <property type="project" value="UniProtKB-UniRule"/>
</dbReference>
<dbReference type="EMBL" id="LSOG01000063">
    <property type="protein sequence ID" value="OEH46661.1"/>
    <property type="molecule type" value="Genomic_DNA"/>
</dbReference>
<evidence type="ECO:0000256" key="7">
    <source>
        <dbReference type="NCBIfam" id="TIGR00652"/>
    </source>
</evidence>
<accession>A0A1E5JQ63</accession>
<dbReference type="HAMAP" id="MF_00197">
    <property type="entry name" value="DAP_epimerase"/>
    <property type="match status" value="1"/>
</dbReference>
<reference evidence="8 9" key="1">
    <citation type="submission" date="2016-02" db="EMBL/GenBank/DDBJ databases">
        <title>Secondary metabolites in Legionella.</title>
        <authorList>
            <person name="Tobias N.J."/>
            <person name="Bode H.B."/>
        </authorList>
    </citation>
    <scope>NUCLEOTIDE SEQUENCE [LARGE SCALE GENOMIC DNA]</scope>
    <source>
        <strain evidence="8 9">DSM 19216</strain>
    </source>
</reference>
<dbReference type="EC" id="5.1.1.7" evidence="6 7"/>